<dbReference type="PANTHER" id="PTHR23189">
    <property type="entry name" value="RNA RECOGNITION MOTIF-CONTAINING"/>
    <property type="match status" value="1"/>
</dbReference>
<dbReference type="Gene3D" id="3.30.70.330">
    <property type="match status" value="3"/>
</dbReference>
<feature type="non-terminal residue" evidence="5">
    <location>
        <position position="407"/>
    </location>
</feature>
<dbReference type="Proteomes" id="UP000000305">
    <property type="component" value="Unassembled WGS sequence"/>
</dbReference>
<proteinExistence type="predicted"/>
<keyword evidence="6" id="KW-1185">Reference proteome</keyword>
<dbReference type="CDD" id="cd12349">
    <property type="entry name" value="RRM2_SHARP"/>
    <property type="match status" value="1"/>
</dbReference>
<feature type="compositionally biased region" description="Low complexity" evidence="3">
    <location>
        <begin position="15"/>
        <end position="58"/>
    </location>
</feature>
<dbReference type="CDD" id="cd12351">
    <property type="entry name" value="RRM4_SHARP"/>
    <property type="match status" value="1"/>
</dbReference>
<protein>
    <recommendedName>
        <fullName evidence="4">RRM domain-containing protein</fullName>
    </recommendedName>
</protein>
<evidence type="ECO:0000256" key="2">
    <source>
        <dbReference type="PROSITE-ProRule" id="PRU00176"/>
    </source>
</evidence>
<dbReference type="InterPro" id="IPR000504">
    <property type="entry name" value="RRM_dom"/>
</dbReference>
<dbReference type="PROSITE" id="PS50102">
    <property type="entry name" value="RRM"/>
    <property type="match status" value="3"/>
</dbReference>
<organism evidence="5 6">
    <name type="scientific">Daphnia pulex</name>
    <name type="common">Water flea</name>
    <dbReference type="NCBI Taxonomy" id="6669"/>
    <lineage>
        <taxon>Eukaryota</taxon>
        <taxon>Metazoa</taxon>
        <taxon>Ecdysozoa</taxon>
        <taxon>Arthropoda</taxon>
        <taxon>Crustacea</taxon>
        <taxon>Branchiopoda</taxon>
        <taxon>Diplostraca</taxon>
        <taxon>Cladocera</taxon>
        <taxon>Anomopoda</taxon>
        <taxon>Daphniidae</taxon>
        <taxon>Daphnia</taxon>
    </lineage>
</organism>
<name>E9GPR6_DAPPU</name>
<gene>
    <name evidence="5" type="ORF">DAPPUDRAFT_53407</name>
</gene>
<dbReference type="InterPro" id="IPR012677">
    <property type="entry name" value="Nucleotide-bd_a/b_plait_sf"/>
</dbReference>
<dbReference type="Pfam" id="PF00076">
    <property type="entry name" value="RRM_1"/>
    <property type="match status" value="2"/>
</dbReference>
<dbReference type="InterPro" id="IPR035979">
    <property type="entry name" value="RBD_domain_sf"/>
</dbReference>
<feature type="compositionally biased region" description="Low complexity" evidence="3">
    <location>
        <begin position="382"/>
        <end position="394"/>
    </location>
</feature>
<feature type="region of interest" description="Disordered" evidence="3">
    <location>
        <begin position="1"/>
        <end position="66"/>
    </location>
</feature>
<reference evidence="5 6" key="1">
    <citation type="journal article" date="2011" name="Science">
        <title>The ecoresponsive genome of Daphnia pulex.</title>
        <authorList>
            <person name="Colbourne J.K."/>
            <person name="Pfrender M.E."/>
            <person name="Gilbert D."/>
            <person name="Thomas W.K."/>
            <person name="Tucker A."/>
            <person name="Oakley T.H."/>
            <person name="Tokishita S."/>
            <person name="Aerts A."/>
            <person name="Arnold G.J."/>
            <person name="Basu M.K."/>
            <person name="Bauer D.J."/>
            <person name="Caceres C.E."/>
            <person name="Carmel L."/>
            <person name="Casola C."/>
            <person name="Choi J.H."/>
            <person name="Detter J.C."/>
            <person name="Dong Q."/>
            <person name="Dusheyko S."/>
            <person name="Eads B.D."/>
            <person name="Frohlich T."/>
            <person name="Geiler-Samerotte K.A."/>
            <person name="Gerlach D."/>
            <person name="Hatcher P."/>
            <person name="Jogdeo S."/>
            <person name="Krijgsveld J."/>
            <person name="Kriventseva E.V."/>
            <person name="Kultz D."/>
            <person name="Laforsch C."/>
            <person name="Lindquist E."/>
            <person name="Lopez J."/>
            <person name="Manak J.R."/>
            <person name="Muller J."/>
            <person name="Pangilinan J."/>
            <person name="Patwardhan R.P."/>
            <person name="Pitluck S."/>
            <person name="Pritham E.J."/>
            <person name="Rechtsteiner A."/>
            <person name="Rho M."/>
            <person name="Rogozin I.B."/>
            <person name="Sakarya O."/>
            <person name="Salamov A."/>
            <person name="Schaack S."/>
            <person name="Shapiro H."/>
            <person name="Shiga Y."/>
            <person name="Skalitzky C."/>
            <person name="Smith Z."/>
            <person name="Souvorov A."/>
            <person name="Sung W."/>
            <person name="Tang Z."/>
            <person name="Tsuchiya D."/>
            <person name="Tu H."/>
            <person name="Vos H."/>
            <person name="Wang M."/>
            <person name="Wolf Y.I."/>
            <person name="Yamagata H."/>
            <person name="Yamada T."/>
            <person name="Ye Y."/>
            <person name="Shaw J.R."/>
            <person name="Andrews J."/>
            <person name="Crease T.J."/>
            <person name="Tang H."/>
            <person name="Lucas S.M."/>
            <person name="Robertson H.M."/>
            <person name="Bork P."/>
            <person name="Koonin E.V."/>
            <person name="Zdobnov E.M."/>
            <person name="Grigoriev I.V."/>
            <person name="Lynch M."/>
            <person name="Boore J.L."/>
        </authorList>
    </citation>
    <scope>NUCLEOTIDE SEQUENCE [LARGE SCALE GENOMIC DNA]</scope>
</reference>
<dbReference type="OMA" id="CQYADIA"/>
<dbReference type="OrthoDB" id="6407164at2759"/>
<feature type="domain" description="RRM" evidence="4">
    <location>
        <begin position="67"/>
        <end position="164"/>
    </location>
</feature>
<dbReference type="InParanoid" id="E9GPR6"/>
<dbReference type="FunFam" id="3.30.70.330:FF:000143">
    <property type="entry name" value="msx2-interacting protein-like isoform X1"/>
    <property type="match status" value="1"/>
</dbReference>
<dbReference type="GO" id="GO:0003723">
    <property type="term" value="F:RNA binding"/>
    <property type="evidence" value="ECO:0007669"/>
    <property type="project" value="UniProtKB-UniRule"/>
</dbReference>
<evidence type="ECO:0000259" key="4">
    <source>
        <dbReference type="PROSITE" id="PS50102"/>
    </source>
</evidence>
<dbReference type="CDD" id="cd12350">
    <property type="entry name" value="RRM3_SHARP"/>
    <property type="match status" value="1"/>
</dbReference>
<accession>E9GPR6</accession>
<dbReference type="eggNOG" id="KOG0112">
    <property type="taxonomic scope" value="Eukaryota"/>
</dbReference>
<dbReference type="FunFam" id="3.30.70.330:FF:000088">
    <property type="entry name" value="msx2-interacting protein-like isoform X1"/>
    <property type="match status" value="1"/>
</dbReference>
<dbReference type="PhylomeDB" id="E9GPR6"/>
<evidence type="ECO:0000256" key="1">
    <source>
        <dbReference type="ARBA" id="ARBA00022884"/>
    </source>
</evidence>
<sequence length="407" mass="44471">PSRSPSRSRSRSDSRTPPSSSRSRSRSHSPASSASVPSRSRSRSTSGSRLRSRTLSPGSGDGDRRPLAICVRNLPLRSSDTSLKDGLFHEYKKHGKVVTVKVAGQGSDRVAIVRFKKAEDVDKALEVSRDKLFFGCKIEVTPWDSGLDLDDNEFRPLEADLDEYHPKATRTLFIGNLEKDVTAAELRASFETFGPIIEIDIKKQSQGSSSAANNNNNNNNNAYAFCQYADIASVVRAMRHLDGEQVGNTRVKLGFGKSMPTNCVWLHGVAESVAEKFLARHMSRFGHVSYAAIDRERFNGLVFYDQVSCAQAAVQELRGRALAGRKLQVDFASRECQAHFFELVEREPRSNSSSSAAAAALAVSSAIQHRLPSATTPSSSGRTVRTPSCSSRSSTHSKERTGSSSSR</sequence>
<dbReference type="KEGG" id="dpx:DAPPUDRAFT_53407"/>
<dbReference type="EMBL" id="GL732557">
    <property type="protein sequence ID" value="EFX78543.1"/>
    <property type="molecule type" value="Genomic_DNA"/>
</dbReference>
<evidence type="ECO:0000313" key="5">
    <source>
        <dbReference type="EMBL" id="EFX78543.1"/>
    </source>
</evidence>
<keyword evidence="1 2" id="KW-0694">RNA-binding</keyword>
<dbReference type="InterPro" id="IPR034173">
    <property type="entry name" value="SHARP_RRM2"/>
</dbReference>
<feature type="domain" description="RRM" evidence="4">
    <location>
        <begin position="262"/>
        <end position="334"/>
    </location>
</feature>
<feature type="domain" description="RRM" evidence="4">
    <location>
        <begin position="170"/>
        <end position="258"/>
    </location>
</feature>
<dbReference type="SUPFAM" id="SSF54928">
    <property type="entry name" value="RNA-binding domain, RBD"/>
    <property type="match status" value="2"/>
</dbReference>
<evidence type="ECO:0000256" key="3">
    <source>
        <dbReference type="SAM" id="MobiDB-lite"/>
    </source>
</evidence>
<dbReference type="HOGENOM" id="CLU_056487_0_0_1"/>
<evidence type="ECO:0000313" key="6">
    <source>
        <dbReference type="Proteomes" id="UP000000305"/>
    </source>
</evidence>
<dbReference type="InterPro" id="IPR034174">
    <property type="entry name" value="SHARP_RRM3"/>
</dbReference>
<dbReference type="AlphaFoldDB" id="E9GPR6"/>
<feature type="region of interest" description="Disordered" evidence="3">
    <location>
        <begin position="370"/>
        <end position="407"/>
    </location>
</feature>
<dbReference type="InterPro" id="IPR034175">
    <property type="entry name" value="SHARP_RRM4"/>
</dbReference>
<dbReference type="SMART" id="SM00360">
    <property type="entry name" value="RRM"/>
    <property type="match status" value="3"/>
</dbReference>